<proteinExistence type="predicted"/>
<dbReference type="InterPro" id="IPR036170">
    <property type="entry name" value="YezG-like_sf"/>
</dbReference>
<sequence length="114" mass="13212">MKTVDEIYEAIAKEILNVINDDWDKACLEFEFVEEGVVGYSGDYVNDGNKKDIEVENIDDDVIDWLSQLHEITTEGGNNKWNRAIFTLFSTGKFDMEFIWDQELYDEIESLSKG</sequence>
<dbReference type="OrthoDB" id="1373797at2"/>
<evidence type="ECO:0000313" key="2">
    <source>
        <dbReference type="Proteomes" id="UP000487757"/>
    </source>
</evidence>
<keyword evidence="2" id="KW-1185">Reference proteome</keyword>
<evidence type="ECO:0008006" key="3">
    <source>
        <dbReference type="Google" id="ProtNLM"/>
    </source>
</evidence>
<dbReference type="RefSeq" id="WP_154280814.1">
    <property type="nucleotide sequence ID" value="NZ_JBHUJQ010000001.1"/>
</dbReference>
<protein>
    <recommendedName>
        <fullName evidence="3">DUF600 family protein</fullName>
    </recommendedName>
</protein>
<name>A0A7K0G0R5_9SPHI</name>
<dbReference type="Gene3D" id="3.30.500.20">
    <property type="entry name" value="BH3703-like domains"/>
    <property type="match status" value="1"/>
</dbReference>
<comment type="caution">
    <text evidence="1">The sequence shown here is derived from an EMBL/GenBank/DDBJ whole genome shotgun (WGS) entry which is preliminary data.</text>
</comment>
<gene>
    <name evidence="1" type="ORF">GJU39_10780</name>
</gene>
<dbReference type="EMBL" id="WKKH01000013">
    <property type="protein sequence ID" value="MRX76576.1"/>
    <property type="molecule type" value="Genomic_DNA"/>
</dbReference>
<dbReference type="Proteomes" id="UP000487757">
    <property type="component" value="Unassembled WGS sequence"/>
</dbReference>
<evidence type="ECO:0000313" key="1">
    <source>
        <dbReference type="EMBL" id="MRX76576.1"/>
    </source>
</evidence>
<dbReference type="AlphaFoldDB" id="A0A7K0G0R5"/>
<reference evidence="1 2" key="1">
    <citation type="submission" date="2019-11" db="EMBL/GenBank/DDBJ databases">
        <title>Pedobacter petrophilus genome.</title>
        <authorList>
            <person name="Feldbauer M.J."/>
            <person name="Newman J.D."/>
        </authorList>
    </citation>
    <scope>NUCLEOTIDE SEQUENCE [LARGE SCALE GENOMIC DNA]</scope>
    <source>
        <strain evidence="1 2">LMG 29686</strain>
    </source>
</reference>
<dbReference type="SUPFAM" id="SSF160424">
    <property type="entry name" value="BH3703-like"/>
    <property type="match status" value="1"/>
</dbReference>
<accession>A0A7K0G0R5</accession>
<organism evidence="1 2">
    <name type="scientific">Pedobacter petrophilus</name>
    <dbReference type="NCBI Taxonomy" id="1908241"/>
    <lineage>
        <taxon>Bacteria</taxon>
        <taxon>Pseudomonadati</taxon>
        <taxon>Bacteroidota</taxon>
        <taxon>Sphingobacteriia</taxon>
        <taxon>Sphingobacteriales</taxon>
        <taxon>Sphingobacteriaceae</taxon>
        <taxon>Pedobacter</taxon>
    </lineage>
</organism>